<dbReference type="RefSeq" id="WP_369329487.1">
    <property type="nucleotide sequence ID" value="NZ_JAULBC010000003.1"/>
</dbReference>
<dbReference type="Proteomes" id="UP001560573">
    <property type="component" value="Unassembled WGS sequence"/>
</dbReference>
<protein>
    <submittedName>
        <fullName evidence="1">Uncharacterized protein</fullName>
    </submittedName>
</protein>
<comment type="caution">
    <text evidence="1">The sequence shown here is derived from an EMBL/GenBank/DDBJ whole genome shotgun (WGS) entry which is preliminary data.</text>
</comment>
<dbReference type="EMBL" id="JAULBC010000003">
    <property type="protein sequence ID" value="MEX6688080.1"/>
    <property type="molecule type" value="Genomic_DNA"/>
</dbReference>
<evidence type="ECO:0000313" key="1">
    <source>
        <dbReference type="EMBL" id="MEX6688080.1"/>
    </source>
</evidence>
<evidence type="ECO:0000313" key="2">
    <source>
        <dbReference type="Proteomes" id="UP001560573"/>
    </source>
</evidence>
<sequence length="1902" mass="209692">MDTKESNNRKNLTNLQQEISKQRAALQEQSRLFQETIAQKTALEKQLKKDTALAIDKQKLAAQASNLKDVNAKVDAIKDSISQLKNSLGDLLGKIVIDTDPRSQVSLMDDQFPVLLLPVRVETRFMIIKHIARIGRDKLPKTPGKLTVIKGRNVEKPVNFGVKELYPNYSALPVVEDINELWIRIFPDDIAIHTHEEELTEIEISAGQSFWTQMWYAGNDNNLGLSAWRVLINGRTPERAAWISKQMTPVNQASAPTAPVDRAKPLPVQPQFPTPAQKATSWSQAPHSRVMPDRFIVRLYTGATFREVAGKSIPDQLPVSLDPQDDGSGLDNTDGKLVLPENLWWVQDFDEAEKIGMAIRVPLSLAERTKGFTKLLVLGVKTSADKDATQKLVEELVDNHHYKPGGLSVVPQGTPTNNTEDSLSGYTANNADDDALFNIELGAPQFTQLTADEDKTDGQRLAEALGIGYEKLQHTRYAGITDIKEAICMNKALWPTTLGYYLSQLMQPLFSDQDILNTKSHFSRFVLGRGRLPAIRVDDQPYGILPTTAFSKLTYTSVAATGNNIFLGNMLNNVLKKMEVTWDTLSLQVKHADQGFTSNTDKAFLEILGLHPASVEFYQRYVTGPYFLWNLYSYSLLIQKAATIPTSVSYANILDFTGMFHSLNFLFTTPPRVFNFVYSEKEKHLDGPIIDIYPFSEKRTLNMIGSNGENYIDWLNKSDFTTISNEDFSNIGAAGIIPPKALLYLMLRHSCLLEYVHTGINTLINRKLLSPDAILDIELGNIATKTLSPEIQSLVRTRIEMKEGTDLHNRLNADVEAEFIKRANAGSLAGMNAKAIQTARTNYYNQLKTAAVPAFNTYVNTLVQNEINTIQFTTSKTGTLATKYDFIGDAVNLAQYIDLGIKKPVVDNELQDMLELRNALTCLSKLSTASLERLFSEHVDLASYRLDAWFFSLAAQRLENLRNSGTQRQTGIYIGSYSWLENVVPGVFPGVAYREVDIQPTIFTIPGIQEVTLQNIELPAAVAPGPVPPFFVYKKNTAAVARAAAPPSVVKGKAMTFQKGEVAATNPIVDSGGVSMVLDTTRDTVLVNFPDLFDVPEIVNVGPGFIYLGSADPGSVTYDSAMDKFISNPRIDPSNQGYIHAPSVNHASTAALLRSGYESHKVNPGSNADAFAVNLSSDRVRRALTFLEGIRNGQELAALLGYQFERELHDLNLNLDQYIRDIRLKYPFVAARVTESTGAQDINEAEAYNVVDGLKLMEAYRDNQPHWADGVVFNPATDQQIVEQSIQRLMDTMDAIHDLLLTECIHQAVQGNTARSNAAFNAISGTSVPPEPHVVQTPRNFHALTNRIGVIFDPAAGGEINWTTIGTARSWAEPKLNKWLAGELPAKEKIVINCSFTNTSGIVTDFNLNAGELNIEPIDLLYLMDISLEDDLESDLYELISYHIRLAVAHSDEITIRIKNADRTGLDISEITLAELKPLSSALLMVVQNGKPLDARDFMLETDADTEIAANPTAGLKTASLLARLQNVAGAAMSNGQKGLGGLVTELTDAINALAANVPAFANTFDENQYIRLRNAMLNANYFGVVRSIPTTALSYSVEDARVLLAEAGQALTILSKKNQTATQLLSSVAAQTSEDAKLKILLQAGEAIFGRGFKLYPDFNFYTPAAVIAANAYTGLLTNAGPHAVEEWIQGLAPVRKRMHALQQWQLFAEVLTGVEKKDPFKVTQFPLTPVDENGNVQSKWVGMKLPDGYDVPDNNLSLLFSYPASFDANATHSGMIIDEWVEEIPIARVDTGLAVNYNSPNAETPNVCLLAVSPDLNGSWSWDDLMSTLDETLAWAKKRAVDPDLLNNSPFAQLLPTIMAALSGSDDTPTLDFGRNAVPKPQPGRLDLIKLDDYKLTIDI</sequence>
<proteinExistence type="predicted"/>
<reference evidence="1 2" key="1">
    <citation type="submission" date="2023-07" db="EMBL/GenBank/DDBJ databases">
        <authorList>
            <person name="Lian W.-H."/>
        </authorList>
    </citation>
    <scope>NUCLEOTIDE SEQUENCE [LARGE SCALE GENOMIC DNA]</scope>
    <source>
        <strain evidence="1 2">SYSU DXS3180</strain>
    </source>
</reference>
<organism evidence="1 2">
    <name type="scientific">Danxiaibacter flavus</name>
    <dbReference type="NCBI Taxonomy" id="3049108"/>
    <lineage>
        <taxon>Bacteria</taxon>
        <taxon>Pseudomonadati</taxon>
        <taxon>Bacteroidota</taxon>
        <taxon>Chitinophagia</taxon>
        <taxon>Chitinophagales</taxon>
        <taxon>Chitinophagaceae</taxon>
        <taxon>Danxiaibacter</taxon>
    </lineage>
</organism>
<keyword evidence="2" id="KW-1185">Reference proteome</keyword>
<accession>A0ABV3ZF12</accession>
<name>A0ABV3ZF12_9BACT</name>
<gene>
    <name evidence="1" type="ORF">QTN47_11275</name>
</gene>